<dbReference type="AlphaFoldDB" id="A0A6H2A4Y5"/>
<gene>
    <name evidence="3" type="ORF">MM415A03021_0011</name>
    <name evidence="2" type="ORF">MM415B00319_0018</name>
    <name evidence="1" type="ORF">TM448A05660_0006</name>
</gene>
<proteinExistence type="predicted"/>
<organism evidence="1">
    <name type="scientific">viral metagenome</name>
    <dbReference type="NCBI Taxonomy" id="1070528"/>
    <lineage>
        <taxon>unclassified sequences</taxon>
        <taxon>metagenomes</taxon>
        <taxon>organismal metagenomes</taxon>
    </lineage>
</organism>
<evidence type="ECO:0000313" key="3">
    <source>
        <dbReference type="EMBL" id="QJA71847.1"/>
    </source>
</evidence>
<evidence type="ECO:0000313" key="2">
    <source>
        <dbReference type="EMBL" id="QJA66888.1"/>
    </source>
</evidence>
<sequence>MKVGDIVEFCAIPERSYTKKYYGWDMPMSEEVLLPMRIKSIKGDNIRFCDSVHSWHVDDFKLVWREK</sequence>
<reference evidence="1" key="1">
    <citation type="submission" date="2020-03" db="EMBL/GenBank/DDBJ databases">
        <title>The deep terrestrial virosphere.</title>
        <authorList>
            <person name="Holmfeldt K."/>
            <person name="Nilsson E."/>
            <person name="Simone D."/>
            <person name="Lopez-Fernandez M."/>
            <person name="Wu X."/>
            <person name="de Brujin I."/>
            <person name="Lundin D."/>
            <person name="Andersson A."/>
            <person name="Bertilsson S."/>
            <person name="Dopson M."/>
        </authorList>
    </citation>
    <scope>NUCLEOTIDE SEQUENCE</scope>
    <source>
        <strain evidence="3">MM415A03021</strain>
        <strain evidence="2">MM415B00319</strain>
        <strain evidence="1">TM448A05660</strain>
    </source>
</reference>
<evidence type="ECO:0000313" key="1">
    <source>
        <dbReference type="EMBL" id="QJA54759.1"/>
    </source>
</evidence>
<protein>
    <submittedName>
        <fullName evidence="1">Uncharacterized protein</fullName>
    </submittedName>
</protein>
<name>A0A6H2A4Y5_9ZZZZ</name>
<dbReference type="EMBL" id="MT141563">
    <property type="protein sequence ID" value="QJA66888.1"/>
    <property type="molecule type" value="Genomic_DNA"/>
</dbReference>
<accession>A0A6H2A4Y5</accession>
<dbReference type="EMBL" id="MT141904">
    <property type="protein sequence ID" value="QJA71847.1"/>
    <property type="molecule type" value="Genomic_DNA"/>
</dbReference>
<dbReference type="EMBL" id="MT144535">
    <property type="protein sequence ID" value="QJA54759.1"/>
    <property type="molecule type" value="Genomic_DNA"/>
</dbReference>